<sequence>MNGGSSGRADGAGTSSGSWAARVAASASQGRGAGASPELPPRSSAAPRTAVINQLVTFLPTSQGVDVPSPSNTTSSIPTFDAEFPPLPGRRQEQPPAERWRSLATLAPALGIRAAAAPGGGALSVTEPPAATATQEAVFASTLPPPAPRFGQIAPAGMSSRTPPVTGSGSAYSELSDGFSPVSTRRPLPATPPPRRYAPLPRVRQQSGATNGERTYSTASLQSGQLRPGRDGDPAGTISISLSPCGSATSSSPGATATFGADALSPNELTPCAQPGAKLTSQNRVAARIVTRSPVFVRQGLQTVVGPSLQSRLEALGATRVRPGAIAAAFGAAPNDLSITLAPRQALPAKRRATPTKRTKKPPARKAAKTTNCATPATSMGIVSATLAGEGPTAAATPVAATTGVVGPLTGVAAGAPAPVSVGHVRNMTAEDQEAARVMAAMAGRSQGAAMGIAPAAATEALSSAITNAVVAGLQPIKGNIATLSGHMDCLQSSMGRIASKVNNLGTSNERTALAVSRIQNALATATPARPRAPAVVGDGAQPLPRSEEDLAAKNEKDVTAIREACKAVLEPLMLRATNSDDVLPSNGRTLEIQLAATKSTLGFTDDTDAKAYLLSVRPFFSRLESGGGVRRCRVLERVNRVKSRILEDFKKYSLPAYFETLGVHQDQLSQRDAMTLLFEDAIWKGLSVTAAIDGVEAIFLRSGYADRVVEATAVGQTKVVHCARGHVALVLIFVQKVLEVIAGLRQPRRHGKMPPTYEVWRHRLGVGLQAAGERQGPRRSAAL</sequence>
<dbReference type="EMBL" id="CM020619">
    <property type="protein sequence ID" value="KAK1865192.1"/>
    <property type="molecule type" value="Genomic_DNA"/>
</dbReference>
<evidence type="ECO:0000313" key="1">
    <source>
        <dbReference type="EMBL" id="KAK1865192.1"/>
    </source>
</evidence>
<gene>
    <name evidence="1" type="ORF">I4F81_007726</name>
</gene>
<protein>
    <submittedName>
        <fullName evidence="1">Uncharacterized protein</fullName>
    </submittedName>
</protein>
<evidence type="ECO:0000313" key="2">
    <source>
        <dbReference type="Proteomes" id="UP000798662"/>
    </source>
</evidence>
<organism evidence="1 2">
    <name type="scientific">Pyropia yezoensis</name>
    <name type="common">Susabi-nori</name>
    <name type="synonym">Porphyra yezoensis</name>
    <dbReference type="NCBI Taxonomy" id="2788"/>
    <lineage>
        <taxon>Eukaryota</taxon>
        <taxon>Rhodophyta</taxon>
        <taxon>Bangiophyceae</taxon>
        <taxon>Bangiales</taxon>
        <taxon>Bangiaceae</taxon>
        <taxon>Pyropia</taxon>
    </lineage>
</organism>
<accession>A0ACC3C4V1</accession>
<keyword evidence="2" id="KW-1185">Reference proteome</keyword>
<reference evidence="1" key="1">
    <citation type="submission" date="2019-11" db="EMBL/GenBank/DDBJ databases">
        <title>Nori genome reveals adaptations in red seaweeds to the harsh intertidal environment.</title>
        <authorList>
            <person name="Wang D."/>
            <person name="Mao Y."/>
        </authorList>
    </citation>
    <scope>NUCLEOTIDE SEQUENCE</scope>
    <source>
        <tissue evidence="1">Gametophyte</tissue>
    </source>
</reference>
<proteinExistence type="predicted"/>
<dbReference type="Proteomes" id="UP000798662">
    <property type="component" value="Chromosome 2"/>
</dbReference>
<name>A0ACC3C4V1_PYRYE</name>
<comment type="caution">
    <text evidence="1">The sequence shown here is derived from an EMBL/GenBank/DDBJ whole genome shotgun (WGS) entry which is preliminary data.</text>
</comment>